<accession>A0A7K3RWS5</accession>
<reference evidence="1 2" key="1">
    <citation type="submission" date="2020-01" db="EMBL/GenBank/DDBJ databases">
        <title>Insect and environment-associated Actinomycetes.</title>
        <authorList>
            <person name="Currrie C."/>
            <person name="Chevrette M."/>
            <person name="Carlson C."/>
            <person name="Stubbendieck R."/>
            <person name="Wendt-Pienkowski E."/>
        </authorList>
    </citation>
    <scope>NUCLEOTIDE SEQUENCE [LARGE SCALE GENOMIC DNA]</scope>
    <source>
        <strain evidence="1 2">SID7590</strain>
    </source>
</reference>
<name>A0A7K3RWS5_9ACTN</name>
<gene>
    <name evidence="1" type="ORF">G3I50_14485</name>
</gene>
<dbReference type="EMBL" id="JAAGMP010000651">
    <property type="protein sequence ID" value="NEC19453.1"/>
    <property type="molecule type" value="Genomic_DNA"/>
</dbReference>
<proteinExistence type="predicted"/>
<protein>
    <submittedName>
        <fullName evidence="1">RNA polymerase sigma factor</fullName>
    </submittedName>
</protein>
<feature type="non-terminal residue" evidence="1">
    <location>
        <position position="1"/>
    </location>
</feature>
<dbReference type="Proteomes" id="UP000469670">
    <property type="component" value="Unassembled WGS sequence"/>
</dbReference>
<comment type="caution">
    <text evidence="1">The sequence shown here is derived from an EMBL/GenBank/DDBJ whole genome shotgun (WGS) entry which is preliminary data.</text>
</comment>
<evidence type="ECO:0000313" key="2">
    <source>
        <dbReference type="Proteomes" id="UP000469670"/>
    </source>
</evidence>
<evidence type="ECO:0000313" key="1">
    <source>
        <dbReference type="EMBL" id="NEC19453.1"/>
    </source>
</evidence>
<dbReference type="AlphaFoldDB" id="A0A7K3RWS5"/>
<organism evidence="1 2">
    <name type="scientific">Streptomyces parvus</name>
    <dbReference type="NCBI Taxonomy" id="66428"/>
    <lineage>
        <taxon>Bacteria</taxon>
        <taxon>Bacillati</taxon>
        <taxon>Actinomycetota</taxon>
        <taxon>Actinomycetes</taxon>
        <taxon>Kitasatosporales</taxon>
        <taxon>Streptomycetaceae</taxon>
        <taxon>Streptomyces</taxon>
    </lineage>
</organism>
<sequence>HGPRAGLAEVDALAGAAGTASTSGKAGRAEQWHYRLDAVRAHLLERAGDMAAARTAYRAAADATLSEPEAHYLRRRADRLNGSDT</sequence>